<dbReference type="GO" id="GO:0005700">
    <property type="term" value="C:polytene chromosome"/>
    <property type="evidence" value="ECO:0007669"/>
    <property type="project" value="UniProtKB-ARBA"/>
</dbReference>
<accession>A0A7R8CAK7</accession>
<feature type="region of interest" description="Disordered" evidence="14">
    <location>
        <begin position="211"/>
        <end position="246"/>
    </location>
</feature>
<name>A0A7R8CAK7_LEPSM</name>
<evidence type="ECO:0000256" key="8">
    <source>
        <dbReference type="ARBA" id="ARBA00022771"/>
    </source>
</evidence>
<evidence type="ECO:0000256" key="1">
    <source>
        <dbReference type="ARBA" id="ARBA00004123"/>
    </source>
</evidence>
<evidence type="ECO:0000259" key="15">
    <source>
        <dbReference type="PROSITE" id="PS50280"/>
    </source>
</evidence>
<dbReference type="CDD" id="cd19171">
    <property type="entry name" value="SET_KMT2C_2D"/>
    <property type="match status" value="1"/>
</dbReference>
<feature type="compositionally biased region" description="Low complexity" evidence="14">
    <location>
        <begin position="15"/>
        <end position="24"/>
    </location>
</feature>
<evidence type="ECO:0000256" key="3">
    <source>
        <dbReference type="ARBA" id="ARBA00022603"/>
    </source>
</evidence>
<dbReference type="PANTHER" id="PTHR45888">
    <property type="entry name" value="HL01030P-RELATED"/>
    <property type="match status" value="1"/>
</dbReference>
<dbReference type="SMART" id="SM00317">
    <property type="entry name" value="SET"/>
    <property type="match status" value="1"/>
</dbReference>
<keyword evidence="5" id="KW-0949">S-adenosyl-L-methionine</keyword>
<dbReference type="InterPro" id="IPR003888">
    <property type="entry name" value="FYrich_N"/>
</dbReference>
<evidence type="ECO:0000256" key="13">
    <source>
        <dbReference type="ARBA" id="ARBA00023242"/>
    </source>
</evidence>
<dbReference type="GO" id="GO:0140999">
    <property type="term" value="F:histone H3K4 trimethyltransferase activity"/>
    <property type="evidence" value="ECO:0007669"/>
    <property type="project" value="UniProtKB-EC"/>
</dbReference>
<dbReference type="GO" id="GO:0032259">
    <property type="term" value="P:methylation"/>
    <property type="evidence" value="ECO:0007669"/>
    <property type="project" value="UniProtKB-KW"/>
</dbReference>
<keyword evidence="9" id="KW-0862">Zinc</keyword>
<dbReference type="OrthoDB" id="308383at2759"/>
<dbReference type="Pfam" id="PF05964">
    <property type="entry name" value="FYRN"/>
    <property type="match status" value="1"/>
</dbReference>
<dbReference type="SMART" id="SM00541">
    <property type="entry name" value="FYRN"/>
    <property type="match status" value="1"/>
</dbReference>
<keyword evidence="19" id="KW-1185">Reference proteome</keyword>
<keyword evidence="13" id="KW-0539">Nucleus</keyword>
<dbReference type="Gene3D" id="3.30.160.360">
    <property type="match status" value="1"/>
</dbReference>
<feature type="compositionally biased region" description="Basic residues" evidence="14">
    <location>
        <begin position="68"/>
        <end position="81"/>
    </location>
</feature>
<feature type="domain" description="PHD-type" evidence="17">
    <location>
        <begin position="488"/>
        <end position="596"/>
    </location>
</feature>
<feature type="domain" description="SET" evidence="15">
    <location>
        <begin position="831"/>
        <end position="947"/>
    </location>
</feature>
<dbReference type="Gene3D" id="3.30.40.10">
    <property type="entry name" value="Zinc/RING finger domain, C3HC4 (zinc finger)"/>
    <property type="match status" value="1"/>
</dbReference>
<dbReference type="EMBL" id="HG994580">
    <property type="protein sequence ID" value="CAF2749569.1"/>
    <property type="molecule type" value="Genomic_DNA"/>
</dbReference>
<keyword evidence="11" id="KW-0805">Transcription regulation</keyword>
<evidence type="ECO:0000256" key="9">
    <source>
        <dbReference type="ARBA" id="ARBA00022833"/>
    </source>
</evidence>
<feature type="compositionally biased region" description="Polar residues" evidence="14">
    <location>
        <begin position="160"/>
        <end position="177"/>
    </location>
</feature>
<dbReference type="Pfam" id="PF00856">
    <property type="entry name" value="SET"/>
    <property type="match status" value="1"/>
</dbReference>
<evidence type="ECO:0000256" key="12">
    <source>
        <dbReference type="ARBA" id="ARBA00023163"/>
    </source>
</evidence>
<evidence type="ECO:0000256" key="2">
    <source>
        <dbReference type="ARBA" id="ARBA00022553"/>
    </source>
</evidence>
<dbReference type="Proteomes" id="UP000675881">
    <property type="component" value="Chromosome 1"/>
</dbReference>
<dbReference type="SMART" id="SM00249">
    <property type="entry name" value="PHD"/>
    <property type="match status" value="1"/>
</dbReference>
<feature type="compositionally biased region" description="Polar residues" evidence="14">
    <location>
        <begin position="39"/>
        <end position="58"/>
    </location>
</feature>
<feature type="compositionally biased region" description="Acidic residues" evidence="14">
    <location>
        <begin position="219"/>
        <end position="228"/>
    </location>
</feature>
<dbReference type="PROSITE" id="PS51805">
    <property type="entry name" value="EPHD"/>
    <property type="match status" value="1"/>
</dbReference>
<dbReference type="Gene3D" id="2.170.270.10">
    <property type="entry name" value="SET domain"/>
    <property type="match status" value="1"/>
</dbReference>
<keyword evidence="3 18" id="KW-0489">Methyltransferase</keyword>
<dbReference type="InterPro" id="IPR001214">
    <property type="entry name" value="SET_dom"/>
</dbReference>
<dbReference type="SMART" id="SM00508">
    <property type="entry name" value="PostSET"/>
    <property type="match status" value="1"/>
</dbReference>
<reference evidence="18" key="1">
    <citation type="submission" date="2021-02" db="EMBL/GenBank/DDBJ databases">
        <authorList>
            <person name="Bekaert M."/>
        </authorList>
    </citation>
    <scope>NUCLEOTIDE SEQUENCE</scope>
    <source>
        <strain evidence="18">IoA-00</strain>
    </source>
</reference>
<evidence type="ECO:0000256" key="14">
    <source>
        <dbReference type="SAM" id="MobiDB-lite"/>
    </source>
</evidence>
<feature type="region of interest" description="Disordered" evidence="14">
    <location>
        <begin position="151"/>
        <end position="188"/>
    </location>
</feature>
<keyword evidence="12" id="KW-0804">Transcription</keyword>
<dbReference type="InterPro" id="IPR013083">
    <property type="entry name" value="Znf_RING/FYVE/PHD"/>
</dbReference>
<feature type="region of interest" description="Disordered" evidence="14">
    <location>
        <begin position="419"/>
        <end position="440"/>
    </location>
</feature>
<evidence type="ECO:0000256" key="5">
    <source>
        <dbReference type="ARBA" id="ARBA00022691"/>
    </source>
</evidence>
<evidence type="ECO:0000256" key="4">
    <source>
        <dbReference type="ARBA" id="ARBA00022679"/>
    </source>
</evidence>
<organism evidence="18 19">
    <name type="scientific">Lepeophtheirus salmonis</name>
    <name type="common">Salmon louse</name>
    <name type="synonym">Caligus salmonis</name>
    <dbReference type="NCBI Taxonomy" id="72036"/>
    <lineage>
        <taxon>Eukaryota</taxon>
        <taxon>Metazoa</taxon>
        <taxon>Ecdysozoa</taxon>
        <taxon>Arthropoda</taxon>
        <taxon>Crustacea</taxon>
        <taxon>Multicrustacea</taxon>
        <taxon>Hexanauplia</taxon>
        <taxon>Copepoda</taxon>
        <taxon>Siphonostomatoida</taxon>
        <taxon>Caligidae</taxon>
        <taxon>Lepeophtheirus</taxon>
    </lineage>
</organism>
<dbReference type="AlphaFoldDB" id="A0A7R8CAK7"/>
<dbReference type="InterPro" id="IPR003616">
    <property type="entry name" value="Post-SET_dom"/>
</dbReference>
<keyword evidence="8" id="KW-0863">Zinc-finger</keyword>
<feature type="region of interest" description="Disordered" evidence="14">
    <location>
        <begin position="1"/>
        <end position="112"/>
    </location>
</feature>
<feature type="domain" description="Post-SET" evidence="16">
    <location>
        <begin position="954"/>
        <end position="970"/>
    </location>
</feature>
<dbReference type="PROSITE" id="PS51542">
    <property type="entry name" value="FYRN"/>
    <property type="match status" value="1"/>
</dbReference>
<dbReference type="GO" id="GO:0003713">
    <property type="term" value="F:transcription coactivator activity"/>
    <property type="evidence" value="ECO:0007669"/>
    <property type="project" value="TreeGrafter"/>
</dbReference>
<evidence type="ECO:0000259" key="16">
    <source>
        <dbReference type="PROSITE" id="PS50868"/>
    </source>
</evidence>
<keyword evidence="6" id="KW-0479">Metal-binding</keyword>
<dbReference type="PANTHER" id="PTHR45888:SF6">
    <property type="entry name" value="HL01030P-RELATED"/>
    <property type="match status" value="1"/>
</dbReference>
<dbReference type="FunFam" id="3.30.40.10:FF:000002">
    <property type="entry name" value="Histone-lysine N-methyltransferase"/>
    <property type="match status" value="1"/>
</dbReference>
<keyword evidence="10" id="KW-0156">Chromatin regulator</keyword>
<dbReference type="GO" id="GO:0044666">
    <property type="term" value="C:MLL3/4 complex"/>
    <property type="evidence" value="ECO:0007669"/>
    <property type="project" value="TreeGrafter"/>
</dbReference>
<proteinExistence type="predicted"/>
<dbReference type="InterPro" id="IPR046341">
    <property type="entry name" value="SET_dom_sf"/>
</dbReference>
<dbReference type="InterPro" id="IPR003889">
    <property type="entry name" value="FYrich_C"/>
</dbReference>
<dbReference type="PROSITE" id="PS50868">
    <property type="entry name" value="POST_SET"/>
    <property type="match status" value="1"/>
</dbReference>
<evidence type="ECO:0000313" key="19">
    <source>
        <dbReference type="Proteomes" id="UP000675881"/>
    </source>
</evidence>
<keyword evidence="4 18" id="KW-0808">Transferase</keyword>
<dbReference type="InterPro" id="IPR034732">
    <property type="entry name" value="EPHD"/>
</dbReference>
<evidence type="ECO:0000256" key="10">
    <source>
        <dbReference type="ARBA" id="ARBA00022853"/>
    </source>
</evidence>
<keyword evidence="2" id="KW-0597">Phosphoprotein</keyword>
<evidence type="ECO:0000256" key="11">
    <source>
        <dbReference type="ARBA" id="ARBA00023015"/>
    </source>
</evidence>
<evidence type="ECO:0000259" key="17">
    <source>
        <dbReference type="PROSITE" id="PS51805"/>
    </source>
</evidence>
<dbReference type="SUPFAM" id="SSF82199">
    <property type="entry name" value="SET domain"/>
    <property type="match status" value="1"/>
</dbReference>
<evidence type="ECO:0000256" key="7">
    <source>
        <dbReference type="ARBA" id="ARBA00022737"/>
    </source>
</evidence>
<keyword evidence="7" id="KW-0677">Repeat</keyword>
<evidence type="ECO:0000256" key="6">
    <source>
        <dbReference type="ARBA" id="ARBA00022723"/>
    </source>
</evidence>
<comment type="subcellular location">
    <subcellularLocation>
        <location evidence="1">Nucleus</location>
    </subcellularLocation>
</comment>
<dbReference type="GO" id="GO:0045944">
    <property type="term" value="P:positive regulation of transcription by RNA polymerase II"/>
    <property type="evidence" value="ECO:0007669"/>
    <property type="project" value="TreeGrafter"/>
</dbReference>
<dbReference type="EC" id="2.1.1.354" evidence="18"/>
<dbReference type="PROSITE" id="PS50280">
    <property type="entry name" value="SET"/>
    <property type="match status" value="1"/>
</dbReference>
<evidence type="ECO:0000313" key="18">
    <source>
        <dbReference type="EMBL" id="CAF2749569.1"/>
    </source>
</evidence>
<protein>
    <submittedName>
        <fullName evidence="18">MLL3</fullName>
        <ecNumber evidence="18">2.1.1.354</ecNumber>
    </submittedName>
</protein>
<sequence length="970" mass="110853">MKHQGLRLQIPPPNQQISSQQPSPGLTPRSDGGNDDINDCNSSKGDNSFDSSTGTPDFSNGLDPPQKVVKRRSSQQQKRRQSGGNKDGAVKKRARKGSKADETDYDSYMESENLKSEGDYYNTMPFGNDPPIPYIPSVKITSRGFYKQEFENAKNRNMDSDVNMSPQSPDVFYSSSPEPDYEDTKTIKNEPIDQKTKTKIQNSLKNLMNGSEEKSWFDLDPDDSEEEETPNKLCKIDSRPKSPSIDIVHPIPIRPKSGQPFSFKVENNNIELDSVSARKLQSFLPSKNGGSFKAVTLTLSGNNGSTKHILKALNGLAKILKIETPKQWLAEDYKHGPRDVFRVKGEGDKDLSPMDLQSVLVEESLSFLTKSEKEEAGPELVFCHSKCYFQFAAARTKEINGDLNINSLDELVEFKTKRKENEVEDKSKNESKEQEKEMGPKHKGTIYKNWKLQSVSSRKHKQLTENELMQMMFKMGVTIMPPRETDDTRVCLFCHIRGDAASDGPARLLNFDVDKWVHLNCALWSEEVYETVSGALVNVETAIKNGVNLYCKVCEKNGATVKCFKVRCSSYYHVGCAAKDRTVFYKNKSVYCSQHIPKGEKDQELTTLAVYRRVFIERDENRLAAKVMDTSDNDSYLMRIGSMIFLSVGQLLPHQLHNFHTKDFIYPIGYKIKRYYWSMVNLNKRTAYTCSINEVNNKPEFHITVGEDIDGEVNKTYKGATAKDVWMQILDRVDKLRRENDLVKVLESLPGIESLTDYNFKYGRNPLLELPLAVNPSGCARLEPQMRTRVKRVHNFSTYYVNGLETTGPYSKNFVQSKSSQYRKMKMEWRQNVVLARSGIQGLGLYAARDLEKHQMIIEYIGEIIRSDLTDIREKYYESQNRGIYMFRLDDDRVLDATMSGGMARYINHCCDPSCVTETVEVDKDFHIIIFANRRISRGEELSYDYKFDYEDDNRIPCLCGASNCRKWMN</sequence>
<dbReference type="InterPro" id="IPR001965">
    <property type="entry name" value="Znf_PHD"/>
</dbReference>
<dbReference type="Pfam" id="PF13832">
    <property type="entry name" value="zf-HC5HC2H_2"/>
    <property type="match status" value="1"/>
</dbReference>
<dbReference type="SMART" id="SM00542">
    <property type="entry name" value="FYRC"/>
    <property type="match status" value="1"/>
</dbReference>
<dbReference type="GO" id="GO:0008270">
    <property type="term" value="F:zinc ion binding"/>
    <property type="evidence" value="ECO:0007669"/>
    <property type="project" value="UniProtKB-KW"/>
</dbReference>
<gene>
    <name evidence="18" type="ORF">LSAA_1509</name>
</gene>